<evidence type="ECO:0000313" key="3">
    <source>
        <dbReference type="EMBL" id="QIW96836.1"/>
    </source>
</evidence>
<protein>
    <submittedName>
        <fullName evidence="3">Uncharacterized protein</fullName>
    </submittedName>
</protein>
<gene>
    <name evidence="3" type="ORF">AMS68_002354</name>
</gene>
<dbReference type="AlphaFoldDB" id="A0A6H0XQ07"/>
<dbReference type="GO" id="GO:0005802">
    <property type="term" value="C:trans-Golgi network"/>
    <property type="evidence" value="ECO:0007669"/>
    <property type="project" value="TreeGrafter"/>
</dbReference>
<dbReference type="Proteomes" id="UP000503462">
    <property type="component" value="Chromosome 2"/>
</dbReference>
<feature type="compositionally biased region" description="Low complexity" evidence="2">
    <location>
        <begin position="280"/>
        <end position="304"/>
    </location>
</feature>
<dbReference type="EMBL" id="CP051140">
    <property type="protein sequence ID" value="QIW96836.1"/>
    <property type="molecule type" value="Genomic_DNA"/>
</dbReference>
<evidence type="ECO:0000256" key="2">
    <source>
        <dbReference type="SAM" id="MobiDB-lite"/>
    </source>
</evidence>
<organism evidence="3 4">
    <name type="scientific">Peltaster fructicola</name>
    <dbReference type="NCBI Taxonomy" id="286661"/>
    <lineage>
        <taxon>Eukaryota</taxon>
        <taxon>Fungi</taxon>
        <taxon>Dikarya</taxon>
        <taxon>Ascomycota</taxon>
        <taxon>Pezizomycotina</taxon>
        <taxon>Dothideomycetes</taxon>
        <taxon>Dothideomycetes incertae sedis</taxon>
        <taxon>Peltaster</taxon>
    </lineage>
</organism>
<name>A0A6H0XQ07_9PEZI</name>
<accession>A0A6H0XQ07</accession>
<dbReference type="OrthoDB" id="411211at2759"/>
<dbReference type="InterPro" id="IPR039156">
    <property type="entry name" value="PHAF1/BROMI"/>
</dbReference>
<reference evidence="3 4" key="1">
    <citation type="journal article" date="2016" name="Sci. Rep.">
        <title>Peltaster fructicola genome reveals evolution from an invasive phytopathogen to an ectophytic parasite.</title>
        <authorList>
            <person name="Xu C."/>
            <person name="Chen H."/>
            <person name="Gleason M.L."/>
            <person name="Xu J.R."/>
            <person name="Liu H."/>
            <person name="Zhang R."/>
            <person name="Sun G."/>
        </authorList>
    </citation>
    <scope>NUCLEOTIDE SEQUENCE [LARGE SCALE GENOMIC DNA]</scope>
    <source>
        <strain evidence="3 4">LNHT1506</strain>
    </source>
</reference>
<dbReference type="InterPro" id="IPR005373">
    <property type="entry name" value="PHAF1"/>
</dbReference>
<dbReference type="PANTHER" id="PTHR13465:SF2">
    <property type="entry name" value="PHAGOSOME ASSEMBLY FACTOR 1"/>
    <property type="match status" value="1"/>
</dbReference>
<keyword evidence="4" id="KW-1185">Reference proteome</keyword>
<evidence type="ECO:0000256" key="1">
    <source>
        <dbReference type="ARBA" id="ARBA00024339"/>
    </source>
</evidence>
<feature type="region of interest" description="Disordered" evidence="2">
    <location>
        <begin position="250"/>
        <end position="312"/>
    </location>
</feature>
<evidence type="ECO:0000313" key="4">
    <source>
        <dbReference type="Proteomes" id="UP000503462"/>
    </source>
</evidence>
<sequence>MAEQDHPWVIQPGHGLGAMNLGASLQSILTYIKAEINAFPAIDVIYAPSEPLTNPVIVRLPRNGLRLRFDGPEQRLRLIEVMDFGHCQLVYKGSELVKHKEDAYTTTGPAFRRVYQIFGAAFPGEYLEPKGRSQLGTYVLSWPGVAFTFPLQYAAWSASKDHVSLLGSHAASPATHMAIFEGANWSEAKTGIYDRVPGRPRSMQLATRPRDSFPAEIEAVIVREHGHAELVRKVPASPFLMKVNQTTPEDLITELGPPDAKYKRDTKDYATEQRAQKRNSGTARSSSYGRYGSSQPSSYSSTGTDTFDADFDNEAEIGPSERASRETFWCYFSHGFDILVGPPSSSVPMETTDSATMHTNPYLVVTKIVLHGNVPGSYAFNRHRRLRWSLGLKATNEHLTSECNFDTQLKPALLKAFVGARPEAKMALGKVVNRTWNGDTTDGSFFLPDAEEDLIEGGSSEQWLSNTKLYHFPRLALEVLENGAVSTLTIT</sequence>
<dbReference type="PANTHER" id="PTHR13465">
    <property type="entry name" value="UPF0183 PROTEIN"/>
    <property type="match status" value="1"/>
</dbReference>
<dbReference type="Pfam" id="PF03676">
    <property type="entry name" value="PHAF1"/>
    <property type="match status" value="2"/>
</dbReference>
<proteinExistence type="inferred from homology"/>
<comment type="similarity">
    <text evidence="1">Belongs to the PHAF1 family.</text>
</comment>
<feature type="compositionally biased region" description="Basic and acidic residues" evidence="2">
    <location>
        <begin position="260"/>
        <end position="275"/>
    </location>
</feature>
<dbReference type="GO" id="GO:0043001">
    <property type="term" value="P:Golgi to plasma membrane protein transport"/>
    <property type="evidence" value="ECO:0007669"/>
    <property type="project" value="TreeGrafter"/>
</dbReference>